<keyword evidence="7" id="KW-0915">Sodium</keyword>
<feature type="transmembrane region" description="Helical" evidence="11">
    <location>
        <begin position="771"/>
        <end position="790"/>
    </location>
</feature>
<dbReference type="Gene3D" id="2.120.10.80">
    <property type="entry name" value="Kelch-type beta propeller"/>
    <property type="match status" value="1"/>
</dbReference>
<feature type="transmembrane region" description="Helical" evidence="11">
    <location>
        <begin position="714"/>
        <end position="736"/>
    </location>
</feature>
<dbReference type="InterPro" id="IPR015915">
    <property type="entry name" value="Kelch-typ_b-propeller"/>
</dbReference>
<dbReference type="InterPro" id="IPR051163">
    <property type="entry name" value="Sodium:Solute_Symporter_SSF"/>
</dbReference>
<evidence type="ECO:0000256" key="6">
    <source>
        <dbReference type="ARBA" id="ARBA00022989"/>
    </source>
</evidence>
<reference evidence="13 14" key="1">
    <citation type="journal article" date="2018" name="Int. J. Syst. Evol. Microbiol.">
        <title>Zhouia spongiae sp. nov., isolated from a marine sponge.</title>
        <authorList>
            <person name="Zhuang L."/>
            <person name="Lin B."/>
            <person name="Qin F."/>
            <person name="Luo L."/>
        </authorList>
    </citation>
    <scope>NUCLEOTIDE SEQUENCE [LARGE SCALE GENOMIC DNA]</scope>
    <source>
        <strain evidence="13 14">HN-Y44</strain>
    </source>
</reference>
<gene>
    <name evidence="13" type="ORF">MQE36_11665</name>
</gene>
<feature type="transmembrane region" description="Helical" evidence="11">
    <location>
        <begin position="802"/>
        <end position="822"/>
    </location>
</feature>
<feature type="transmembrane region" description="Helical" evidence="11">
    <location>
        <begin position="573"/>
        <end position="597"/>
    </location>
</feature>
<feature type="chain" id="PRO_5045739256" evidence="12">
    <location>
        <begin position="33"/>
        <end position="883"/>
    </location>
</feature>
<evidence type="ECO:0000256" key="4">
    <source>
        <dbReference type="ARBA" id="ARBA00022475"/>
    </source>
</evidence>
<keyword evidence="14" id="KW-1185">Reference proteome</keyword>
<evidence type="ECO:0000256" key="10">
    <source>
        <dbReference type="ARBA" id="ARBA00023201"/>
    </source>
</evidence>
<keyword evidence="10" id="KW-0739">Sodium transport</keyword>
<dbReference type="Pfam" id="PF24996">
    <property type="entry name" value="NANM"/>
    <property type="match status" value="2"/>
</dbReference>
<name>A0ABY3YIP8_9FLAO</name>
<evidence type="ECO:0000256" key="11">
    <source>
        <dbReference type="SAM" id="Phobius"/>
    </source>
</evidence>
<dbReference type="InterPro" id="IPR038377">
    <property type="entry name" value="Na/Glc_symporter_sf"/>
</dbReference>
<evidence type="ECO:0000256" key="3">
    <source>
        <dbReference type="ARBA" id="ARBA00022448"/>
    </source>
</evidence>
<feature type="transmembrane region" description="Helical" evidence="11">
    <location>
        <begin position="543"/>
        <end position="566"/>
    </location>
</feature>
<dbReference type="Gene3D" id="1.20.1730.10">
    <property type="entry name" value="Sodium/glucose cotransporter"/>
    <property type="match status" value="1"/>
</dbReference>
<keyword evidence="6 11" id="KW-1133">Transmembrane helix</keyword>
<dbReference type="InterPro" id="IPR001734">
    <property type="entry name" value="Na/solute_symporter"/>
</dbReference>
<comment type="similarity">
    <text evidence="2">Belongs to the sodium:solute symporter (SSF) (TC 2.A.21) family.</text>
</comment>
<feature type="transmembrane region" description="Helical" evidence="11">
    <location>
        <begin position="404"/>
        <end position="424"/>
    </location>
</feature>
<dbReference type="NCBIfam" id="TIGR00813">
    <property type="entry name" value="sss"/>
    <property type="match status" value="1"/>
</dbReference>
<evidence type="ECO:0000313" key="13">
    <source>
        <dbReference type="EMBL" id="UNY97741.1"/>
    </source>
</evidence>
<dbReference type="EMBL" id="CP094326">
    <property type="protein sequence ID" value="UNY97741.1"/>
    <property type="molecule type" value="Genomic_DNA"/>
</dbReference>
<evidence type="ECO:0000313" key="14">
    <source>
        <dbReference type="Proteomes" id="UP000829476"/>
    </source>
</evidence>
<feature type="signal peptide" evidence="12">
    <location>
        <begin position="1"/>
        <end position="32"/>
    </location>
</feature>
<feature type="transmembrane region" description="Helical" evidence="11">
    <location>
        <begin position="853"/>
        <end position="875"/>
    </location>
</feature>
<evidence type="ECO:0000256" key="9">
    <source>
        <dbReference type="ARBA" id="ARBA00023136"/>
    </source>
</evidence>
<evidence type="ECO:0000256" key="5">
    <source>
        <dbReference type="ARBA" id="ARBA00022692"/>
    </source>
</evidence>
<dbReference type="PANTHER" id="PTHR42985">
    <property type="entry name" value="SODIUM-COUPLED MONOCARBOXYLATE TRANSPORTER"/>
    <property type="match status" value="1"/>
</dbReference>
<dbReference type="PANTHER" id="PTHR42985:SF40">
    <property type="entry name" value="LD47995P-RELATED"/>
    <property type="match status" value="1"/>
</dbReference>
<feature type="transmembrane region" description="Helical" evidence="11">
    <location>
        <begin position="829"/>
        <end position="847"/>
    </location>
</feature>
<dbReference type="SUPFAM" id="SSF117281">
    <property type="entry name" value="Kelch motif"/>
    <property type="match status" value="1"/>
</dbReference>
<dbReference type="PROSITE" id="PS50283">
    <property type="entry name" value="NA_SOLUT_SYMP_3"/>
    <property type="match status" value="1"/>
</dbReference>
<dbReference type="Pfam" id="PF00474">
    <property type="entry name" value="SSF"/>
    <property type="match status" value="1"/>
</dbReference>
<evidence type="ECO:0000256" key="1">
    <source>
        <dbReference type="ARBA" id="ARBA00004651"/>
    </source>
</evidence>
<feature type="transmembrane region" description="Helical" evidence="11">
    <location>
        <begin position="669"/>
        <end position="694"/>
    </location>
</feature>
<organism evidence="13 14">
    <name type="scientific">Zhouia spongiae</name>
    <dbReference type="NCBI Taxonomy" id="2202721"/>
    <lineage>
        <taxon>Bacteria</taxon>
        <taxon>Pseudomonadati</taxon>
        <taxon>Bacteroidota</taxon>
        <taxon>Flavobacteriia</taxon>
        <taxon>Flavobacteriales</taxon>
        <taxon>Flavobacteriaceae</taxon>
        <taxon>Zhouia</taxon>
    </lineage>
</organism>
<evidence type="ECO:0000256" key="2">
    <source>
        <dbReference type="ARBA" id="ARBA00006434"/>
    </source>
</evidence>
<comment type="subcellular location">
    <subcellularLocation>
        <location evidence="1">Cell membrane</location>
        <topology evidence="1">Multi-pass membrane protein</topology>
    </subcellularLocation>
</comment>
<protein>
    <submittedName>
        <fullName evidence="13">Sodium/solute symporter</fullName>
    </submittedName>
</protein>
<keyword evidence="4" id="KW-1003">Cell membrane</keyword>
<feature type="transmembrane region" description="Helical" evidence="11">
    <location>
        <begin position="475"/>
        <end position="493"/>
    </location>
</feature>
<accession>A0ABY3YIP8</accession>
<evidence type="ECO:0000256" key="12">
    <source>
        <dbReference type="SAM" id="SignalP"/>
    </source>
</evidence>
<keyword evidence="3" id="KW-0813">Transport</keyword>
<dbReference type="RefSeq" id="WP_242936152.1">
    <property type="nucleotide sequence ID" value="NZ_CP094326.1"/>
</dbReference>
<keyword evidence="12" id="KW-0732">Signal</keyword>
<keyword evidence="5 11" id="KW-0812">Transmembrane</keyword>
<feature type="transmembrane region" description="Helical" evidence="11">
    <location>
        <begin position="514"/>
        <end position="537"/>
    </location>
</feature>
<keyword evidence="9 11" id="KW-0472">Membrane</keyword>
<feature type="transmembrane region" description="Helical" evidence="11">
    <location>
        <begin position="444"/>
        <end position="463"/>
    </location>
</feature>
<proteinExistence type="inferred from homology"/>
<sequence>MISDSGSFFKIHARMRLFLLALLCTFTNTVFSQENSTNNVQVTGIDEIPSIEKKEKSPGYAGMLGGMHNNIIIAAGGANFPGGMPWEGGKKHWYDHIYYYKNQQWKLSNIKLPIPLAYAGCVSTEDGIVCVGGDNSDGIANKVLLLKYDVTRAAINIEEIQSLPEPLAYTTAVHAEGFIYLIGGKNKNGSTNSFYRIDDKLAGGWEKLDDFPGAPRAVHSAVVQESSFSKKIYVIGGRNERKGEKSIALSSYLSYDLKEGVWKEEGDVIVSGNKKVLMGAAAEAKGSMHVLIYGGSDEKLFDKLEQLYLNEIKAAHDTVKSDLSNQRKEILKNHPGFQKEILAYNTITGKWFLYDSLQVQIPVTALSFKHNDDFIIVSGEVSPGVRTPKVFKYRYQTDANRFGWLNYTVLVLYLMISLIIGFYFSNKQKSTDDYFVGGGRIPWWASGLSVFGTLLSAITFMAIPAKAFITDWSYFFLNMAAIAITPLIAFLFIPYFNRLKIATAYEFLEDRFNYLARVFGSLSFILFQLGRIGIVLLLPSLAISIVTGISVEVSILIMGIICIVYTTFGGIEAVIWTDVLQVIVLLGGSVVAVVWILQHTDMPFSEMISYAERKRKFNLANMNLTFTDTTFWVVFIGGLASAMVTQGTDQTIVQRYLTSTDVKDSQKTLYTNAILTLPATIIFFSIGTLLYVFYTEMPEKLSPVISNNDSIFPWYIVNELPVGISGLLIAGIFSAAMSSISSSLNSVSTAFCNDFYKRFNPAKGDLKLLKVARLVTVITGVIGVVLALWMANSGIKSLWDQFYTFLGLFTGGLGGMFLLGMLTKKANATGTLTGLACSAVFIWYVSVFTEINFLMFTLLGVVSCFILGYVFSLIFKNNTRRNE</sequence>
<dbReference type="Proteomes" id="UP000829476">
    <property type="component" value="Chromosome"/>
</dbReference>
<dbReference type="InterPro" id="IPR056734">
    <property type="entry name" value="NANM"/>
</dbReference>
<keyword evidence="8" id="KW-0406">Ion transport</keyword>
<dbReference type="CDD" id="cd11495">
    <property type="entry name" value="SLC5sbd_NIS-like_u3"/>
    <property type="match status" value="1"/>
</dbReference>
<evidence type="ECO:0000256" key="8">
    <source>
        <dbReference type="ARBA" id="ARBA00023065"/>
    </source>
</evidence>
<evidence type="ECO:0000256" key="7">
    <source>
        <dbReference type="ARBA" id="ARBA00023053"/>
    </source>
</evidence>